<protein>
    <submittedName>
        <fullName evidence="1">Uncharacterized protein</fullName>
    </submittedName>
</protein>
<gene>
    <name evidence="1" type="ORF">F4559_005848</name>
</gene>
<organism evidence="1 2">
    <name type="scientific">Saccharothrix violaceirubra</name>
    <dbReference type="NCBI Taxonomy" id="413306"/>
    <lineage>
        <taxon>Bacteria</taxon>
        <taxon>Bacillati</taxon>
        <taxon>Actinomycetota</taxon>
        <taxon>Actinomycetes</taxon>
        <taxon>Pseudonocardiales</taxon>
        <taxon>Pseudonocardiaceae</taxon>
        <taxon>Saccharothrix</taxon>
    </lineage>
</organism>
<dbReference type="Proteomes" id="UP000542674">
    <property type="component" value="Unassembled WGS sequence"/>
</dbReference>
<sequence length="102" mass="11368">MGDQQKASAQWEGAYRRFTEASERSRYSGPDDPDAACRLASAYRSVAWSWRQLASIKTIPWWAKAAALHAADTFDQEASLCERVADSSATRERSSERGGNRP</sequence>
<name>A0A7W7T8G1_9PSEU</name>
<evidence type="ECO:0000313" key="2">
    <source>
        <dbReference type="Proteomes" id="UP000542674"/>
    </source>
</evidence>
<evidence type="ECO:0000313" key="1">
    <source>
        <dbReference type="EMBL" id="MBB4968489.1"/>
    </source>
</evidence>
<comment type="caution">
    <text evidence="1">The sequence shown here is derived from an EMBL/GenBank/DDBJ whole genome shotgun (WGS) entry which is preliminary data.</text>
</comment>
<dbReference type="EMBL" id="JACHJS010000001">
    <property type="protein sequence ID" value="MBB4968489.1"/>
    <property type="molecule type" value="Genomic_DNA"/>
</dbReference>
<reference evidence="1 2" key="1">
    <citation type="submission" date="2020-08" db="EMBL/GenBank/DDBJ databases">
        <title>Sequencing the genomes of 1000 actinobacteria strains.</title>
        <authorList>
            <person name="Klenk H.-P."/>
        </authorList>
    </citation>
    <scope>NUCLEOTIDE SEQUENCE [LARGE SCALE GENOMIC DNA]</scope>
    <source>
        <strain evidence="1 2">DSM 45084</strain>
    </source>
</reference>
<proteinExistence type="predicted"/>
<dbReference type="AlphaFoldDB" id="A0A7W7T8G1"/>
<dbReference type="RefSeq" id="WP_184674058.1">
    <property type="nucleotide sequence ID" value="NZ_BAABAI010000046.1"/>
</dbReference>
<accession>A0A7W7T8G1</accession>
<keyword evidence="2" id="KW-1185">Reference proteome</keyword>